<feature type="non-terminal residue" evidence="3">
    <location>
        <position position="1"/>
    </location>
</feature>
<evidence type="ECO:0000313" key="3">
    <source>
        <dbReference type="EMBL" id="KAF3841802.1"/>
    </source>
</evidence>
<keyword evidence="1" id="KW-0862">Zinc</keyword>
<evidence type="ECO:0000256" key="1">
    <source>
        <dbReference type="PROSITE-ProRule" id="PRU00042"/>
    </source>
</evidence>
<dbReference type="PROSITE" id="PS50157">
    <property type="entry name" value="ZINC_FINGER_C2H2_2"/>
    <property type="match status" value="1"/>
</dbReference>
<dbReference type="Proteomes" id="UP000518266">
    <property type="component" value="Unassembled WGS sequence"/>
</dbReference>
<protein>
    <recommendedName>
        <fullName evidence="2">C2H2-type domain-containing protein</fullName>
    </recommendedName>
</protein>
<organism evidence="3 4">
    <name type="scientific">Dissostichus mawsoni</name>
    <name type="common">Antarctic cod</name>
    <dbReference type="NCBI Taxonomy" id="36200"/>
    <lineage>
        <taxon>Eukaryota</taxon>
        <taxon>Metazoa</taxon>
        <taxon>Chordata</taxon>
        <taxon>Craniata</taxon>
        <taxon>Vertebrata</taxon>
        <taxon>Euteleostomi</taxon>
        <taxon>Actinopterygii</taxon>
        <taxon>Neopterygii</taxon>
        <taxon>Teleostei</taxon>
        <taxon>Neoteleostei</taxon>
        <taxon>Acanthomorphata</taxon>
        <taxon>Eupercaria</taxon>
        <taxon>Perciformes</taxon>
        <taxon>Notothenioidei</taxon>
        <taxon>Nototheniidae</taxon>
        <taxon>Dissostichus</taxon>
    </lineage>
</organism>
<gene>
    <name evidence="3" type="ORF">F7725_023753</name>
</gene>
<comment type="caution">
    <text evidence="3">The sequence shown here is derived from an EMBL/GenBank/DDBJ whole genome shotgun (WGS) entry which is preliminary data.</text>
</comment>
<evidence type="ECO:0000313" key="4">
    <source>
        <dbReference type="Proteomes" id="UP000518266"/>
    </source>
</evidence>
<dbReference type="AlphaFoldDB" id="A0A7J5XXI2"/>
<proteinExistence type="predicted"/>
<evidence type="ECO:0000259" key="2">
    <source>
        <dbReference type="PROSITE" id="PS50157"/>
    </source>
</evidence>
<dbReference type="EMBL" id="JAAKFY010000019">
    <property type="protein sequence ID" value="KAF3841802.1"/>
    <property type="molecule type" value="Genomic_DNA"/>
</dbReference>
<keyword evidence="1" id="KW-0863">Zinc-finger</keyword>
<sequence>MARTHSDRSRQTWNRSVSVQLKCSFNFCSTEYADLKSLVSHLSGHIHEGLTVMCPFDGCSKTFNVKSSFSAHISRYHKGWDVTKIAPVHICELAERSLPGEGSHVEPEPNVVDAEHSDNFGSDQEKDTYTESLAQFYLGLQAKYLVPASTITEIANEMKTLNDIQQEYTMDVLARELEQYGVPTETLTCLGKSAYEQSPMHKALYENGPLTTQHRRQQYYKAHYNYVQPVEVNLGHNKTGQKRHYHYIPILETLRAILKQGGAAQHSSNPHVEDDVLSDVTDGLKSFPGESSNKLNAIPIKGAKLGGHAAQNRWLLRFLPILVHDRIKDADNAVWEL</sequence>
<reference evidence="3 4" key="1">
    <citation type="submission" date="2020-03" db="EMBL/GenBank/DDBJ databases">
        <title>Dissostichus mawsoni Genome sequencing and assembly.</title>
        <authorList>
            <person name="Park H."/>
        </authorList>
    </citation>
    <scope>NUCLEOTIDE SEQUENCE [LARGE SCALE GENOMIC DNA]</scope>
    <source>
        <strain evidence="3">DM0001</strain>
        <tissue evidence="3">Muscle</tissue>
    </source>
</reference>
<dbReference type="GO" id="GO:0008270">
    <property type="term" value="F:zinc ion binding"/>
    <property type="evidence" value="ECO:0007669"/>
    <property type="project" value="UniProtKB-KW"/>
</dbReference>
<dbReference type="OrthoDB" id="9995178at2759"/>
<accession>A0A7J5XXI2</accession>
<name>A0A7J5XXI2_DISMA</name>
<keyword evidence="4" id="KW-1185">Reference proteome</keyword>
<dbReference type="InterPro" id="IPR013087">
    <property type="entry name" value="Znf_C2H2_type"/>
</dbReference>
<dbReference type="Gene3D" id="3.30.160.60">
    <property type="entry name" value="Classic Zinc Finger"/>
    <property type="match status" value="1"/>
</dbReference>
<dbReference type="PROSITE" id="PS00028">
    <property type="entry name" value="ZINC_FINGER_C2H2_1"/>
    <property type="match status" value="2"/>
</dbReference>
<feature type="domain" description="C2H2-type" evidence="2">
    <location>
        <begin position="52"/>
        <end position="79"/>
    </location>
</feature>
<dbReference type="SMART" id="SM00355">
    <property type="entry name" value="ZnF_C2H2"/>
    <property type="match status" value="2"/>
</dbReference>
<keyword evidence="1" id="KW-0479">Metal-binding</keyword>